<evidence type="ECO:0000313" key="3">
    <source>
        <dbReference type="EMBL" id="KAF2416691.1"/>
    </source>
</evidence>
<comment type="caution">
    <text evidence="3">The sequence shown here is derived from an EMBL/GenBank/DDBJ whole genome shotgun (WGS) entry which is preliminary data.</text>
</comment>
<feature type="compositionally biased region" description="Pro residues" evidence="1">
    <location>
        <begin position="145"/>
        <end position="155"/>
    </location>
</feature>
<dbReference type="OrthoDB" id="3945120at2759"/>
<accession>A0A9P4NE44</accession>
<feature type="compositionally biased region" description="Low complexity" evidence="1">
    <location>
        <begin position="156"/>
        <end position="167"/>
    </location>
</feature>
<gene>
    <name evidence="3" type="ORF">EJ08DRAFT_666605</name>
</gene>
<evidence type="ECO:0000256" key="1">
    <source>
        <dbReference type="SAM" id="MobiDB-lite"/>
    </source>
</evidence>
<protein>
    <submittedName>
        <fullName evidence="3">Uncharacterized protein</fullName>
    </submittedName>
</protein>
<evidence type="ECO:0000256" key="2">
    <source>
        <dbReference type="SAM" id="SignalP"/>
    </source>
</evidence>
<dbReference type="EMBL" id="MU007151">
    <property type="protein sequence ID" value="KAF2416691.1"/>
    <property type="molecule type" value="Genomic_DNA"/>
</dbReference>
<dbReference type="Proteomes" id="UP000800235">
    <property type="component" value="Unassembled WGS sequence"/>
</dbReference>
<name>A0A9P4NE44_9PEZI</name>
<reference evidence="3" key="1">
    <citation type="journal article" date="2020" name="Stud. Mycol.">
        <title>101 Dothideomycetes genomes: a test case for predicting lifestyles and emergence of pathogens.</title>
        <authorList>
            <person name="Haridas S."/>
            <person name="Albert R."/>
            <person name="Binder M."/>
            <person name="Bloem J."/>
            <person name="Labutti K."/>
            <person name="Salamov A."/>
            <person name="Andreopoulos B."/>
            <person name="Baker S."/>
            <person name="Barry K."/>
            <person name="Bills G."/>
            <person name="Bluhm B."/>
            <person name="Cannon C."/>
            <person name="Castanera R."/>
            <person name="Culley D."/>
            <person name="Daum C."/>
            <person name="Ezra D."/>
            <person name="Gonzalez J."/>
            <person name="Henrissat B."/>
            <person name="Kuo A."/>
            <person name="Liang C."/>
            <person name="Lipzen A."/>
            <person name="Lutzoni F."/>
            <person name="Magnuson J."/>
            <person name="Mondo S."/>
            <person name="Nolan M."/>
            <person name="Ohm R."/>
            <person name="Pangilinan J."/>
            <person name="Park H.-J."/>
            <person name="Ramirez L."/>
            <person name="Alfaro M."/>
            <person name="Sun H."/>
            <person name="Tritt A."/>
            <person name="Yoshinaga Y."/>
            <person name="Zwiers L.-H."/>
            <person name="Turgeon B."/>
            <person name="Goodwin S."/>
            <person name="Spatafora J."/>
            <person name="Crous P."/>
            <person name="Grigoriev I."/>
        </authorList>
    </citation>
    <scope>NUCLEOTIDE SEQUENCE</scope>
    <source>
        <strain evidence="3">CBS 130266</strain>
    </source>
</reference>
<proteinExistence type="predicted"/>
<keyword evidence="4" id="KW-1185">Reference proteome</keyword>
<keyword evidence="2" id="KW-0732">Signal</keyword>
<feature type="signal peptide" evidence="2">
    <location>
        <begin position="1"/>
        <end position="19"/>
    </location>
</feature>
<feature type="region of interest" description="Disordered" evidence="1">
    <location>
        <begin position="139"/>
        <end position="167"/>
    </location>
</feature>
<evidence type="ECO:0000313" key="4">
    <source>
        <dbReference type="Proteomes" id="UP000800235"/>
    </source>
</evidence>
<feature type="chain" id="PRO_5040117997" evidence="2">
    <location>
        <begin position="20"/>
        <end position="213"/>
    </location>
</feature>
<sequence>MQLSVIVLSLVTLVSCVAGNNEKLMACECDAPSCPAGRLDTGSLCACLNNAALFCWKRNGRACASPILPQCGPEPTTAAPTISSPPPSTYTPPYQGLGGLNCVEIGYCSRPKKERTSMTVTVNGVPTVITVPVGLPTPELSDLLPPNPNAPPRTPAPGATGQPAETPIIFTPITGPGPTAAATTTPELSDLLPKATGKARMAKRVNEARWMGM</sequence>
<organism evidence="3 4">
    <name type="scientific">Tothia fuscella</name>
    <dbReference type="NCBI Taxonomy" id="1048955"/>
    <lineage>
        <taxon>Eukaryota</taxon>
        <taxon>Fungi</taxon>
        <taxon>Dikarya</taxon>
        <taxon>Ascomycota</taxon>
        <taxon>Pezizomycotina</taxon>
        <taxon>Dothideomycetes</taxon>
        <taxon>Pleosporomycetidae</taxon>
        <taxon>Venturiales</taxon>
        <taxon>Cylindrosympodiaceae</taxon>
        <taxon>Tothia</taxon>
    </lineage>
</organism>
<dbReference type="AlphaFoldDB" id="A0A9P4NE44"/>